<feature type="compositionally biased region" description="Polar residues" evidence="1">
    <location>
        <begin position="64"/>
        <end position="74"/>
    </location>
</feature>
<feature type="compositionally biased region" description="Basic and acidic residues" evidence="1">
    <location>
        <begin position="41"/>
        <end position="63"/>
    </location>
</feature>
<feature type="region of interest" description="Disordered" evidence="1">
    <location>
        <begin position="1"/>
        <end position="23"/>
    </location>
</feature>
<dbReference type="EMBL" id="JAENGY010000757">
    <property type="protein sequence ID" value="KAG6957081.1"/>
    <property type="molecule type" value="Genomic_DNA"/>
</dbReference>
<gene>
    <name evidence="2" type="ORF">JG688_00011133</name>
</gene>
<reference evidence="2" key="1">
    <citation type="submission" date="2021-01" db="EMBL/GenBank/DDBJ databases">
        <title>Phytophthora aleatoria, a newly-described species from Pinus radiata is distinct from Phytophthora cactorum isolates based on comparative genomics.</title>
        <authorList>
            <person name="Mcdougal R."/>
            <person name="Panda P."/>
            <person name="Williams N."/>
            <person name="Studholme D.J."/>
        </authorList>
    </citation>
    <scope>NUCLEOTIDE SEQUENCE</scope>
    <source>
        <strain evidence="2">NZFS 4037</strain>
    </source>
</reference>
<dbReference type="AlphaFoldDB" id="A0A8J5J4C3"/>
<organism evidence="2 3">
    <name type="scientific">Phytophthora aleatoria</name>
    <dbReference type="NCBI Taxonomy" id="2496075"/>
    <lineage>
        <taxon>Eukaryota</taxon>
        <taxon>Sar</taxon>
        <taxon>Stramenopiles</taxon>
        <taxon>Oomycota</taxon>
        <taxon>Peronosporomycetes</taxon>
        <taxon>Peronosporales</taxon>
        <taxon>Peronosporaceae</taxon>
        <taxon>Phytophthora</taxon>
    </lineage>
</organism>
<sequence>MVSRDPVMNEDSQTAVDVHPIASAQDTSVLDDIDTVDSKVHATAEKEEKKEVQDSVRSDKYSSECESSEQTSGVSGAPASVFGMIVTTSCITLHDADIRQEPEEI</sequence>
<comment type="caution">
    <text evidence="2">The sequence shown here is derived from an EMBL/GenBank/DDBJ whole genome shotgun (WGS) entry which is preliminary data.</text>
</comment>
<proteinExistence type="predicted"/>
<feature type="region of interest" description="Disordered" evidence="1">
    <location>
        <begin position="41"/>
        <end position="77"/>
    </location>
</feature>
<protein>
    <submittedName>
        <fullName evidence="2">Uncharacterized protein</fullName>
    </submittedName>
</protein>
<evidence type="ECO:0000256" key="1">
    <source>
        <dbReference type="SAM" id="MobiDB-lite"/>
    </source>
</evidence>
<dbReference type="Proteomes" id="UP000709295">
    <property type="component" value="Unassembled WGS sequence"/>
</dbReference>
<accession>A0A8J5J4C3</accession>
<keyword evidence="3" id="KW-1185">Reference proteome</keyword>
<evidence type="ECO:0000313" key="2">
    <source>
        <dbReference type="EMBL" id="KAG6957081.1"/>
    </source>
</evidence>
<evidence type="ECO:0000313" key="3">
    <source>
        <dbReference type="Proteomes" id="UP000709295"/>
    </source>
</evidence>
<name>A0A8J5J4C3_9STRA</name>